<evidence type="ECO:0000313" key="1">
    <source>
        <dbReference type="EMBL" id="GAI15265.1"/>
    </source>
</evidence>
<feature type="non-terminal residue" evidence="1">
    <location>
        <position position="1"/>
    </location>
</feature>
<sequence>FRSITEIYVADLEGNQIAKTGTKKLENVSKI</sequence>
<organism evidence="1">
    <name type="scientific">marine sediment metagenome</name>
    <dbReference type="NCBI Taxonomy" id="412755"/>
    <lineage>
        <taxon>unclassified sequences</taxon>
        <taxon>metagenomes</taxon>
        <taxon>ecological metagenomes</taxon>
    </lineage>
</organism>
<dbReference type="EMBL" id="BARV01004082">
    <property type="protein sequence ID" value="GAI15265.1"/>
    <property type="molecule type" value="Genomic_DNA"/>
</dbReference>
<reference evidence="1" key="1">
    <citation type="journal article" date="2014" name="Front. Microbiol.">
        <title>High frequency of phylogenetically diverse reductive dehalogenase-homologous genes in deep subseafloor sedimentary metagenomes.</title>
        <authorList>
            <person name="Kawai M."/>
            <person name="Futagami T."/>
            <person name="Toyoda A."/>
            <person name="Takaki Y."/>
            <person name="Nishi S."/>
            <person name="Hori S."/>
            <person name="Arai W."/>
            <person name="Tsubouchi T."/>
            <person name="Morono Y."/>
            <person name="Uchiyama I."/>
            <person name="Ito T."/>
            <person name="Fujiyama A."/>
            <person name="Inagaki F."/>
            <person name="Takami H."/>
        </authorList>
    </citation>
    <scope>NUCLEOTIDE SEQUENCE</scope>
    <source>
        <strain evidence="1">Expedition CK06-06</strain>
    </source>
</reference>
<protein>
    <submittedName>
        <fullName evidence="1">Uncharacterized protein</fullName>
    </submittedName>
</protein>
<proteinExistence type="predicted"/>
<comment type="caution">
    <text evidence="1">The sequence shown here is derived from an EMBL/GenBank/DDBJ whole genome shotgun (WGS) entry which is preliminary data.</text>
</comment>
<name>X1MKM8_9ZZZZ</name>
<accession>X1MKM8</accession>
<gene>
    <name evidence="1" type="ORF">S06H3_09321</name>
</gene>
<dbReference type="AlphaFoldDB" id="X1MKM8"/>